<evidence type="ECO:0000313" key="2">
    <source>
        <dbReference type="EMBL" id="MBI4726343.1"/>
    </source>
</evidence>
<dbReference type="EMBL" id="JACQXR010000044">
    <property type="protein sequence ID" value="MBI4726343.1"/>
    <property type="molecule type" value="Genomic_DNA"/>
</dbReference>
<dbReference type="AlphaFoldDB" id="A0A933IAG2"/>
<proteinExistence type="predicted"/>
<name>A0A933IAG2_UNCT6</name>
<dbReference type="SUPFAM" id="SSF81296">
    <property type="entry name" value="E set domains"/>
    <property type="match status" value="1"/>
</dbReference>
<dbReference type="Proteomes" id="UP000736328">
    <property type="component" value="Unassembled WGS sequence"/>
</dbReference>
<accession>A0A933IAG2</accession>
<evidence type="ECO:0000313" key="3">
    <source>
        <dbReference type="Proteomes" id="UP000736328"/>
    </source>
</evidence>
<dbReference type="Pfam" id="PF17957">
    <property type="entry name" value="Big_7"/>
    <property type="match status" value="1"/>
</dbReference>
<dbReference type="Gene3D" id="2.60.40.650">
    <property type="match status" value="1"/>
</dbReference>
<dbReference type="InterPro" id="IPR014756">
    <property type="entry name" value="Ig_E-set"/>
</dbReference>
<gene>
    <name evidence="2" type="ORF">HY768_03810</name>
</gene>
<sequence>MKMLNSSKWLALVMGLAALSSNAVYGAATTTIVTPPYVYHPIAEGDTAYFRNDLILYNYSSVVNLANMVSDGEVRIRRAGWTGAWQGGWPLDFFWGNWYEEWMGRTSNVPGGDPDGMVYFIDAQAESTDAAWNNPGWGPTASKTPMIRDRTAPDSVITFPRNLGWVSSGTSNVSGTVYDALAGVDSVLIRVFRQPAGTLIAWGGGALSGPFRARNFTWSWTVPAGDPDGTQYDIETTAWDRAYDDPGWDSKGYVLDKSQGNQNQWTIAVYKDTQAPTSTILTPDNNAAVTGTARITGIADDNDLAGVDSVKINCNDGLGWRLVAPLSTPGNYTNWYYDWNAAPLADGAYNIQTQAFDKAVPSNIETVGPGIILNVDNTAPVWASLLIQNPDDIFHNGEIITLLAALDAPGYNLTCNFSPIDNQYVTGAEQVADNGDNTYTIRYAISEVNSRANGNYLATATAKDFAGRTANDSISLRLDNSGPKTSGVDFALDPLNDNILNANDTLAAVVKDTNGVIAAEYFIDNTGYDGAGAAISGTFGPDSVLVKGFLNIGGLSQGRHTAYVHGQDSTRVWGGYASLNFTVDTQGPSIENLSVIYPNGQTAVTVNDPVTITALIRDVTTEVDTLTVRADATSPNGNTSVRMYDDGAHGDYAAGDKVYTAKVAVTNTFSGPVTITVWASDIVPNASSVSGLNLIVPEVAKDIGPAGGTVKLADGAKLMVPVGALNKTVRISIKRFSPLATPEATKTLFRHGYQILPANLIFNQDAELTLPYSSFDLDPDQDGTLEISEQRVEMFYWTHDQWLTQTVKSRLTDSNSVLSQVNHLGVFALGQKSDATVSPLKVWWSENPMVYGGNTQLVYQLNKPGKVSLNIYDMSGDLVYSFSERPGLAGENNFSWDGRAKTG</sequence>
<feature type="non-terminal residue" evidence="2">
    <location>
        <position position="903"/>
    </location>
</feature>
<dbReference type="Gene3D" id="2.60.220.30">
    <property type="match status" value="1"/>
</dbReference>
<reference evidence="2" key="1">
    <citation type="submission" date="2020-07" db="EMBL/GenBank/DDBJ databases">
        <title>Huge and variable diversity of episymbiotic CPR bacteria and DPANN archaea in groundwater ecosystems.</title>
        <authorList>
            <person name="He C.Y."/>
            <person name="Keren R."/>
            <person name="Whittaker M."/>
            <person name="Farag I.F."/>
            <person name="Doudna J."/>
            <person name="Cate J.H.D."/>
            <person name="Banfield J.F."/>
        </authorList>
    </citation>
    <scope>NUCLEOTIDE SEQUENCE</scope>
    <source>
        <strain evidence="2">NC_groundwater_1520_Pr4_B-0.1um_53_5</strain>
    </source>
</reference>
<evidence type="ECO:0008006" key="4">
    <source>
        <dbReference type="Google" id="ProtNLM"/>
    </source>
</evidence>
<organism evidence="2 3">
    <name type="scientific">candidate division TA06 bacterium</name>
    <dbReference type="NCBI Taxonomy" id="2250710"/>
    <lineage>
        <taxon>Bacteria</taxon>
        <taxon>Bacteria division TA06</taxon>
    </lineage>
</organism>
<protein>
    <recommendedName>
        <fullName evidence="4">FlgD Ig-like domain-containing protein</fullName>
    </recommendedName>
</protein>
<evidence type="ECO:0000256" key="1">
    <source>
        <dbReference type="SAM" id="SignalP"/>
    </source>
</evidence>
<feature type="signal peptide" evidence="1">
    <location>
        <begin position="1"/>
        <end position="26"/>
    </location>
</feature>
<keyword evidence="1" id="KW-0732">Signal</keyword>
<dbReference type="NCBIfam" id="NF041940">
    <property type="entry name" value="choice_anch_X"/>
    <property type="match status" value="1"/>
</dbReference>
<comment type="caution">
    <text evidence="2">The sequence shown here is derived from an EMBL/GenBank/DDBJ whole genome shotgun (WGS) entry which is preliminary data.</text>
</comment>
<feature type="chain" id="PRO_5037185353" description="FlgD Ig-like domain-containing protein" evidence="1">
    <location>
        <begin position="27"/>
        <end position="903"/>
    </location>
</feature>
<dbReference type="Gene3D" id="2.60.40.4070">
    <property type="match status" value="1"/>
</dbReference>